<gene>
    <name evidence="2" type="ORF">JMJ55_11835</name>
</gene>
<dbReference type="CDD" id="cd01948">
    <property type="entry name" value="EAL"/>
    <property type="match status" value="1"/>
</dbReference>
<protein>
    <submittedName>
        <fullName evidence="2">EAL domain-containing protein</fullName>
    </submittedName>
</protein>
<reference evidence="2 3" key="1">
    <citation type="submission" date="2021-01" db="EMBL/GenBank/DDBJ databases">
        <title>Belnapia mucosa sp. nov. and Belnapia arida sp. nov., isolated from the Tabernas Desert (Almeria, Spain).</title>
        <authorList>
            <person name="Molina-Menor E."/>
            <person name="Vidal-Verdu A."/>
            <person name="Calonge A."/>
            <person name="Satari L."/>
            <person name="Pereto Magraner J."/>
            <person name="Porcar Miralles M."/>
        </authorList>
    </citation>
    <scope>NUCLEOTIDE SEQUENCE [LARGE SCALE GENOMIC DNA]</scope>
    <source>
        <strain evidence="2 3">T6</strain>
    </source>
</reference>
<evidence type="ECO:0000259" key="1">
    <source>
        <dbReference type="PROSITE" id="PS50883"/>
    </source>
</evidence>
<evidence type="ECO:0000313" key="2">
    <source>
        <dbReference type="EMBL" id="MBL6456018.1"/>
    </source>
</evidence>
<dbReference type="EMBL" id="JAEUXJ010000004">
    <property type="protein sequence ID" value="MBL6456018.1"/>
    <property type="molecule type" value="Genomic_DNA"/>
</dbReference>
<dbReference type="SMART" id="SM00052">
    <property type="entry name" value="EAL"/>
    <property type="match status" value="1"/>
</dbReference>
<dbReference type="SUPFAM" id="SSF141868">
    <property type="entry name" value="EAL domain-like"/>
    <property type="match status" value="1"/>
</dbReference>
<sequence>MLHGAAAVVPPTSRLAADRNRFLTFALAAAELLVEVTSDGRIGFTAGAFQSRLGTPPEAWTGRRVRELVALADRGEFDLAFSLLLARDRLAPMAFRLNDPAATPVSIGGLRLLGDGGADRFCLSIAVSPNTLPQPGLADAAALRRAAEAELGGGEAPCLGLIEIHADGEAAEAAALIRDRLAESLPAGSRAGELGTGRYGVLGAGPGDLGLLSQQIEALLQGAGHAASVATGSLPLETAGLTPLQATRALRYALSAFDRGGVAAVEDAGAEGGLGNLLGAACARAAGLRQAIEEHRFALSFQPIVALETGEVQHYEALLRPDPTAPEAPQNPQEFVLLAEAIGLSEELDWAVLRSVCAAARGSRGGPIAANISGLSLQSPTFRDRLLALLEAEPALVHRLLIEITETAEIEDEAEATRSVAALRDLGLPLCIDDFGAGAASFRYLRLLRVDYVKIDGTYVTRAARHAKDRAILAAMVDLAHGMRAEVVAEHIETEEEAALMRELGVEYGQGWLFGRPGPLPRGR</sequence>
<dbReference type="PROSITE" id="PS50883">
    <property type="entry name" value="EAL"/>
    <property type="match status" value="1"/>
</dbReference>
<dbReference type="PANTHER" id="PTHR33121:SF79">
    <property type="entry name" value="CYCLIC DI-GMP PHOSPHODIESTERASE PDED-RELATED"/>
    <property type="match status" value="1"/>
</dbReference>
<dbReference type="InterPro" id="IPR035919">
    <property type="entry name" value="EAL_sf"/>
</dbReference>
<dbReference type="Pfam" id="PF00563">
    <property type="entry name" value="EAL"/>
    <property type="match status" value="1"/>
</dbReference>
<dbReference type="InterPro" id="IPR050706">
    <property type="entry name" value="Cyclic-di-GMP_PDE-like"/>
</dbReference>
<evidence type="ECO:0000313" key="3">
    <source>
        <dbReference type="Proteomes" id="UP000606490"/>
    </source>
</evidence>
<comment type="caution">
    <text evidence="2">The sequence shown here is derived from an EMBL/GenBank/DDBJ whole genome shotgun (WGS) entry which is preliminary data.</text>
</comment>
<dbReference type="InterPro" id="IPR035965">
    <property type="entry name" value="PAS-like_dom_sf"/>
</dbReference>
<dbReference type="InterPro" id="IPR001633">
    <property type="entry name" value="EAL_dom"/>
</dbReference>
<feature type="domain" description="EAL" evidence="1">
    <location>
        <begin position="281"/>
        <end position="524"/>
    </location>
</feature>
<accession>A0ABS1V2U6</accession>
<keyword evidence="3" id="KW-1185">Reference proteome</keyword>
<dbReference type="RefSeq" id="WP_202825760.1">
    <property type="nucleotide sequence ID" value="NZ_JAEUXJ010000004.1"/>
</dbReference>
<dbReference type="Proteomes" id="UP000606490">
    <property type="component" value="Unassembled WGS sequence"/>
</dbReference>
<organism evidence="2 3">
    <name type="scientific">Belnapia mucosa</name>
    <dbReference type="NCBI Taxonomy" id="2804532"/>
    <lineage>
        <taxon>Bacteria</taxon>
        <taxon>Pseudomonadati</taxon>
        <taxon>Pseudomonadota</taxon>
        <taxon>Alphaproteobacteria</taxon>
        <taxon>Acetobacterales</taxon>
        <taxon>Roseomonadaceae</taxon>
        <taxon>Belnapia</taxon>
    </lineage>
</organism>
<name>A0ABS1V2U6_9PROT</name>
<dbReference type="PANTHER" id="PTHR33121">
    <property type="entry name" value="CYCLIC DI-GMP PHOSPHODIESTERASE PDEF"/>
    <property type="match status" value="1"/>
</dbReference>
<dbReference type="Gene3D" id="3.20.20.450">
    <property type="entry name" value="EAL domain"/>
    <property type="match status" value="1"/>
</dbReference>
<proteinExistence type="predicted"/>
<dbReference type="SUPFAM" id="SSF55785">
    <property type="entry name" value="PYP-like sensor domain (PAS domain)"/>
    <property type="match status" value="1"/>
</dbReference>